<gene>
    <name evidence="1" type="ORF">HPB47_008897</name>
</gene>
<comment type="caution">
    <text evidence="1">The sequence shown here is derived from an EMBL/GenBank/DDBJ whole genome shotgun (WGS) entry which is preliminary data.</text>
</comment>
<accession>A0AC60P3J2</accession>
<evidence type="ECO:0000313" key="2">
    <source>
        <dbReference type="Proteomes" id="UP000805193"/>
    </source>
</evidence>
<evidence type="ECO:0000313" key="1">
    <source>
        <dbReference type="EMBL" id="KAG0413944.1"/>
    </source>
</evidence>
<dbReference type="EMBL" id="JABSTQ010011218">
    <property type="protein sequence ID" value="KAG0413944.1"/>
    <property type="molecule type" value="Genomic_DNA"/>
</dbReference>
<name>A0AC60P3J2_IXOPE</name>
<keyword evidence="2" id="KW-1185">Reference proteome</keyword>
<protein>
    <submittedName>
        <fullName evidence="1">Uncharacterized protein</fullName>
    </submittedName>
</protein>
<organism evidence="1 2">
    <name type="scientific">Ixodes persulcatus</name>
    <name type="common">Taiga tick</name>
    <dbReference type="NCBI Taxonomy" id="34615"/>
    <lineage>
        <taxon>Eukaryota</taxon>
        <taxon>Metazoa</taxon>
        <taxon>Ecdysozoa</taxon>
        <taxon>Arthropoda</taxon>
        <taxon>Chelicerata</taxon>
        <taxon>Arachnida</taxon>
        <taxon>Acari</taxon>
        <taxon>Parasitiformes</taxon>
        <taxon>Ixodida</taxon>
        <taxon>Ixodoidea</taxon>
        <taxon>Ixodidae</taxon>
        <taxon>Ixodinae</taxon>
        <taxon>Ixodes</taxon>
    </lineage>
</organism>
<sequence length="447" mass="50737">MASARSLMSLARWAVGSSAPRVRQAGTTNLQLTRHFQQKRTAVAQARKQEASLSVSQAMPTSSHTVKVIFSDDQACELNYIWLRDNCTCPQCIHPQSKQKLVDTAALDFNVRPVSMEASADGTLEVSWGDSKGTHNSSYDPLWLYKYGRSYMLDSDNKDDPRAALPPQELWDRVSIWKSMPEVSYKEFMSTDDGLYRWLDLMHKYGVVVLRGVPCEKNEILNAVKRVAYVKSTIWGDTFDVICEPVQNDPSHLAYTGMYLEHHTDMNYREKSPGLQMLHCLKAMDIQNGEDFGGKSFFVDGFMVANWMRENNPAAFHILASTPVQFSIASHNMRYSQMSPIICVGKDGSVEEIHYNNRTLAPIQAPAHLVAPFYHALKEFANKMRDPGSELSFHMVPGDLVAFNNRRVLHGRTSFDSTKVMRHLQGCYADIDEVFTRYRAMHSQRTK</sequence>
<dbReference type="Proteomes" id="UP000805193">
    <property type="component" value="Unassembled WGS sequence"/>
</dbReference>
<proteinExistence type="predicted"/>
<reference evidence="1 2" key="1">
    <citation type="journal article" date="2020" name="Cell">
        <title>Large-Scale Comparative Analyses of Tick Genomes Elucidate Their Genetic Diversity and Vector Capacities.</title>
        <authorList>
            <consortium name="Tick Genome and Microbiome Consortium (TIGMIC)"/>
            <person name="Jia N."/>
            <person name="Wang J."/>
            <person name="Shi W."/>
            <person name="Du L."/>
            <person name="Sun Y."/>
            <person name="Zhan W."/>
            <person name="Jiang J.F."/>
            <person name="Wang Q."/>
            <person name="Zhang B."/>
            <person name="Ji P."/>
            <person name="Bell-Sakyi L."/>
            <person name="Cui X.M."/>
            <person name="Yuan T.T."/>
            <person name="Jiang B.G."/>
            <person name="Yang W.F."/>
            <person name="Lam T.T."/>
            <person name="Chang Q.C."/>
            <person name="Ding S.J."/>
            <person name="Wang X.J."/>
            <person name="Zhu J.G."/>
            <person name="Ruan X.D."/>
            <person name="Zhao L."/>
            <person name="Wei J.T."/>
            <person name="Ye R.Z."/>
            <person name="Que T.C."/>
            <person name="Du C.H."/>
            <person name="Zhou Y.H."/>
            <person name="Cheng J.X."/>
            <person name="Dai P.F."/>
            <person name="Guo W.B."/>
            <person name="Han X.H."/>
            <person name="Huang E.J."/>
            <person name="Li L.F."/>
            <person name="Wei W."/>
            <person name="Gao Y.C."/>
            <person name="Liu J.Z."/>
            <person name="Shao H.Z."/>
            <person name="Wang X."/>
            <person name="Wang C.C."/>
            <person name="Yang T.C."/>
            <person name="Huo Q.B."/>
            <person name="Li W."/>
            <person name="Chen H.Y."/>
            <person name="Chen S.E."/>
            <person name="Zhou L.G."/>
            <person name="Ni X.B."/>
            <person name="Tian J.H."/>
            <person name="Sheng Y."/>
            <person name="Liu T."/>
            <person name="Pan Y.S."/>
            <person name="Xia L.Y."/>
            <person name="Li J."/>
            <person name="Zhao F."/>
            <person name="Cao W.C."/>
        </authorList>
    </citation>
    <scope>NUCLEOTIDE SEQUENCE [LARGE SCALE GENOMIC DNA]</scope>
    <source>
        <strain evidence="1">Iper-2018</strain>
    </source>
</reference>